<keyword evidence="10" id="KW-0408">Iron</keyword>
<evidence type="ECO:0000256" key="11">
    <source>
        <dbReference type="PIRSR" id="PIRSR601088-4"/>
    </source>
</evidence>
<dbReference type="GO" id="GO:0004553">
    <property type="term" value="F:hydrolase activity, hydrolyzing O-glycosyl compounds"/>
    <property type="evidence" value="ECO:0007669"/>
    <property type="project" value="InterPro"/>
</dbReference>
<protein>
    <submittedName>
        <fullName evidence="14">Alpha-galactosidase</fullName>
    </submittedName>
</protein>
<dbReference type="Pfam" id="PF02056">
    <property type="entry name" value="Glyco_hydro_4"/>
    <property type="match status" value="1"/>
</dbReference>
<gene>
    <name evidence="14" type="ORF">DFR56_101488</name>
</gene>
<feature type="binding site" evidence="9">
    <location>
        <position position="150"/>
    </location>
    <ligand>
        <name>substrate</name>
    </ligand>
</feature>
<dbReference type="RefSeq" id="WP_110393826.1">
    <property type="nucleotide sequence ID" value="NZ_JADIJL010000001.1"/>
</dbReference>
<reference evidence="14 15" key="1">
    <citation type="submission" date="2018-05" db="EMBL/GenBank/DDBJ databases">
        <title>Genomic Encyclopedia of Type Strains, Phase IV (KMG-IV): sequencing the most valuable type-strain genomes for metagenomic binning, comparative biology and taxonomic classification.</title>
        <authorList>
            <person name="Goeker M."/>
        </authorList>
    </citation>
    <scope>NUCLEOTIDE SEQUENCE [LARGE SCALE GENOMIC DNA]</scope>
    <source>
        <strain evidence="14 15">DSM 28556</strain>
    </source>
</reference>
<dbReference type="GO" id="GO:0005975">
    <property type="term" value="P:carbohydrate metabolic process"/>
    <property type="evidence" value="ECO:0007669"/>
    <property type="project" value="InterPro"/>
</dbReference>
<keyword evidence="7" id="KW-0119">Carbohydrate metabolism</keyword>
<dbReference type="InterPro" id="IPR053715">
    <property type="entry name" value="GH4_Enzyme_sf"/>
</dbReference>
<evidence type="ECO:0000256" key="8">
    <source>
        <dbReference type="ARBA" id="ARBA00023295"/>
    </source>
</evidence>
<dbReference type="GO" id="GO:0046872">
    <property type="term" value="F:metal ion binding"/>
    <property type="evidence" value="ECO:0007669"/>
    <property type="project" value="UniProtKB-KW"/>
</dbReference>
<keyword evidence="10" id="KW-0533">Nickel</keyword>
<evidence type="ECO:0000313" key="14">
    <source>
        <dbReference type="EMBL" id="PXW90576.1"/>
    </source>
</evidence>
<feature type="site" description="Increases basicity of active site Tyr" evidence="11">
    <location>
        <position position="112"/>
    </location>
</feature>
<evidence type="ECO:0000256" key="10">
    <source>
        <dbReference type="PIRSR" id="PIRSR601088-3"/>
    </source>
</evidence>
<keyword evidence="15" id="KW-1185">Reference proteome</keyword>
<evidence type="ECO:0000256" key="2">
    <source>
        <dbReference type="ARBA" id="ARBA00010141"/>
    </source>
</evidence>
<evidence type="ECO:0000256" key="7">
    <source>
        <dbReference type="ARBA" id="ARBA00023277"/>
    </source>
</evidence>
<keyword evidence="5 12" id="KW-0520">NAD</keyword>
<keyword evidence="4 12" id="KW-0378">Hydrolase</keyword>
<comment type="similarity">
    <text evidence="2 12">Belongs to the glycosyl hydrolase 4 family.</text>
</comment>
<evidence type="ECO:0000256" key="12">
    <source>
        <dbReference type="RuleBase" id="RU361152"/>
    </source>
</evidence>
<evidence type="ECO:0000256" key="3">
    <source>
        <dbReference type="ARBA" id="ARBA00022723"/>
    </source>
</evidence>
<dbReference type="InterPro" id="IPR015955">
    <property type="entry name" value="Lactate_DH/Glyco_Ohase_4_C"/>
</dbReference>
<evidence type="ECO:0000256" key="9">
    <source>
        <dbReference type="PIRSR" id="PIRSR601088-2"/>
    </source>
</evidence>
<keyword evidence="10" id="KW-0170">Cobalt</keyword>
<dbReference type="Gene3D" id="3.90.1820.10">
    <property type="entry name" value="AglA-like glucosidase"/>
    <property type="match status" value="1"/>
</dbReference>
<dbReference type="SUPFAM" id="SSF51735">
    <property type="entry name" value="NAD(P)-binding Rossmann-fold domains"/>
    <property type="match status" value="1"/>
</dbReference>
<proteinExistence type="inferred from homology"/>
<comment type="caution">
    <text evidence="14">The sequence shown here is derived from an EMBL/GenBank/DDBJ whole genome shotgun (WGS) entry which is preliminary data.</text>
</comment>
<evidence type="ECO:0000256" key="1">
    <source>
        <dbReference type="ARBA" id="ARBA00001936"/>
    </source>
</evidence>
<keyword evidence="3 10" id="KW-0479">Metal-binding</keyword>
<keyword evidence="6 10" id="KW-0464">Manganese</keyword>
<dbReference type="InterPro" id="IPR001088">
    <property type="entry name" value="Glyco_hydro_4"/>
</dbReference>
<name>A0A2V3WAM0_9BACI</name>
<dbReference type="EMBL" id="QJJQ01000001">
    <property type="protein sequence ID" value="PXW90576.1"/>
    <property type="molecule type" value="Genomic_DNA"/>
</dbReference>
<dbReference type="OrthoDB" id="9808275at2"/>
<dbReference type="Pfam" id="PF11975">
    <property type="entry name" value="Glyco_hydro_4C"/>
    <property type="match status" value="1"/>
</dbReference>
<dbReference type="GO" id="GO:0016616">
    <property type="term" value="F:oxidoreductase activity, acting on the CH-OH group of donors, NAD or NADP as acceptor"/>
    <property type="evidence" value="ECO:0007669"/>
    <property type="project" value="InterPro"/>
</dbReference>
<evidence type="ECO:0000256" key="4">
    <source>
        <dbReference type="ARBA" id="ARBA00022801"/>
    </source>
</evidence>
<evidence type="ECO:0000259" key="13">
    <source>
        <dbReference type="Pfam" id="PF11975"/>
    </source>
</evidence>
<sequence length="429" mass="47734">MSYKPKVVIIGAGSAIFGLSMLKDAFFTKDLWGSEIVLVDIDEEAVKKMALAASKMNEELNASYKISYTTDRTIALPKADFVILSIAIDRVKMWKKDFEIPKKYGINHVLGENVGPGAVFHTMRNLPIVLDICQDIEKICPNALLINFTNPESRLCIAINKFTNVKAVGLCHQMKAGIEIVSTITGIEKEHIDVKAWGINHFTWMSDIRDKRTGEDLYPLFREKEKTYNPEYSKLSRFIFHRYGLLPTSGDGHLGEFFPYAHEMISAAGYDFDCYEKRRLAVVDVLNGVICGDITVDEQLIQPSGEKAFNIINGMIHNTNELIESVNIPNCGIISNLPEEAIVEVPAVVSGKGLNGLALGELPRGISALCKQQIDVQHLVVEAGVNGDRNLVMQALLTDPNIPSAEAARKIYDELMEVNRPYLPQFTSE</sequence>
<feature type="domain" description="Glycosyl hydrolase family 4 C-terminal" evidence="13">
    <location>
        <begin position="197"/>
        <end position="401"/>
    </location>
</feature>
<dbReference type="InterPro" id="IPR022616">
    <property type="entry name" value="Glyco_hydro_4_C"/>
</dbReference>
<organism evidence="14 15">
    <name type="scientific">Pseudogracilibacillus auburnensis</name>
    <dbReference type="NCBI Taxonomy" id="1494959"/>
    <lineage>
        <taxon>Bacteria</taxon>
        <taxon>Bacillati</taxon>
        <taxon>Bacillota</taxon>
        <taxon>Bacilli</taxon>
        <taxon>Bacillales</taxon>
        <taxon>Bacillaceae</taxon>
        <taxon>Pseudogracilibacillus</taxon>
    </lineage>
</organism>
<accession>A0A2V3WAM0</accession>
<dbReference type="PRINTS" id="PR00732">
    <property type="entry name" value="GLHYDRLASE4"/>
</dbReference>
<dbReference type="Proteomes" id="UP000247978">
    <property type="component" value="Unassembled WGS sequence"/>
</dbReference>
<evidence type="ECO:0000313" key="15">
    <source>
        <dbReference type="Proteomes" id="UP000247978"/>
    </source>
</evidence>
<evidence type="ECO:0000256" key="6">
    <source>
        <dbReference type="ARBA" id="ARBA00023211"/>
    </source>
</evidence>
<dbReference type="PANTHER" id="PTHR32092">
    <property type="entry name" value="6-PHOSPHO-BETA-GLUCOSIDASE-RELATED"/>
    <property type="match status" value="1"/>
</dbReference>
<feature type="binding site" evidence="10">
    <location>
        <position position="171"/>
    </location>
    <ligand>
        <name>Mn(2+)</name>
        <dbReference type="ChEBI" id="CHEBI:29035"/>
    </ligand>
</feature>
<keyword evidence="8 12" id="KW-0326">Glycosidase</keyword>
<comment type="cofactor">
    <cofactor evidence="12">
        <name>NAD(+)</name>
        <dbReference type="ChEBI" id="CHEBI:57540"/>
    </cofactor>
    <text evidence="12">Binds 1 NAD(+) per subunit.</text>
</comment>
<dbReference type="SUPFAM" id="SSF56327">
    <property type="entry name" value="LDH C-terminal domain-like"/>
    <property type="match status" value="1"/>
</dbReference>
<evidence type="ECO:0000256" key="5">
    <source>
        <dbReference type="ARBA" id="ARBA00023027"/>
    </source>
</evidence>
<dbReference type="InterPro" id="IPR036291">
    <property type="entry name" value="NAD(P)-bd_dom_sf"/>
</dbReference>
<dbReference type="PANTHER" id="PTHR32092:SF6">
    <property type="entry name" value="ALPHA-GALACTOSIDASE"/>
    <property type="match status" value="1"/>
</dbReference>
<dbReference type="AlphaFoldDB" id="A0A2V3WAM0"/>
<comment type="cofactor">
    <cofactor evidence="1">
        <name>Mn(2+)</name>
        <dbReference type="ChEBI" id="CHEBI:29035"/>
    </cofactor>
</comment>
<feature type="binding site" evidence="10">
    <location>
        <position position="201"/>
    </location>
    <ligand>
        <name>Mn(2+)</name>
        <dbReference type="ChEBI" id="CHEBI:29035"/>
    </ligand>
</feature>